<dbReference type="InterPro" id="IPR036514">
    <property type="entry name" value="SGNH_hydro_sf"/>
</dbReference>
<evidence type="ECO:0000313" key="2">
    <source>
        <dbReference type="EMBL" id="KAI5331303.1"/>
    </source>
</evidence>
<dbReference type="Gene3D" id="3.40.50.1110">
    <property type="entry name" value="SGNH hydrolase"/>
    <property type="match status" value="1"/>
</dbReference>
<evidence type="ECO:0000256" key="1">
    <source>
        <dbReference type="ARBA" id="ARBA00008668"/>
    </source>
</evidence>
<evidence type="ECO:0000313" key="3">
    <source>
        <dbReference type="Proteomes" id="UP001054821"/>
    </source>
</evidence>
<proteinExistence type="inferred from homology"/>
<accession>A0AAD4VVC5</accession>
<sequence>MGGCLDGRLVIDFIAESLGLPLVPPYLESLIISNQTVQNFEAGVNFAVIGAMALDASFLATMGVHSASTNNSLRIQLEWFKQMLPSLCKTSSGVNRARGSNPFDYYNALLQLCQFGFTGETSKTCCGGGGPYNFNISAQCGDAGSSVCEKPAQFINWDGMRSTEAAYRWIAKALVQGNYTVPRIATLCVSPV</sequence>
<protein>
    <submittedName>
        <fullName evidence="2">Uncharacterized protein</fullName>
    </submittedName>
</protein>
<reference evidence="2 3" key="1">
    <citation type="journal article" date="2022" name="G3 (Bethesda)">
        <title>Whole-genome sequence and methylome profiling of the almond [Prunus dulcis (Mill.) D.A. Webb] cultivar 'Nonpareil'.</title>
        <authorList>
            <person name="D'Amico-Willman K.M."/>
            <person name="Ouma W.Z."/>
            <person name="Meulia T."/>
            <person name="Sideli G.M."/>
            <person name="Gradziel T.M."/>
            <person name="Fresnedo-Ramirez J."/>
        </authorList>
    </citation>
    <scope>NUCLEOTIDE SEQUENCE [LARGE SCALE GENOMIC DNA]</scope>
    <source>
        <strain evidence="2">Clone GOH B32 T37-40</strain>
    </source>
</reference>
<dbReference type="AlphaFoldDB" id="A0AAD4VVC5"/>
<dbReference type="PANTHER" id="PTHR22835">
    <property type="entry name" value="ZINC FINGER FYVE DOMAIN CONTAINING PROTEIN"/>
    <property type="match status" value="1"/>
</dbReference>
<dbReference type="EMBL" id="JAJFAZ020000004">
    <property type="protein sequence ID" value="KAI5331303.1"/>
    <property type="molecule type" value="Genomic_DNA"/>
</dbReference>
<keyword evidence="3" id="KW-1185">Reference proteome</keyword>
<organism evidence="2 3">
    <name type="scientific">Prunus dulcis</name>
    <name type="common">Almond</name>
    <name type="synonym">Amygdalus dulcis</name>
    <dbReference type="NCBI Taxonomy" id="3755"/>
    <lineage>
        <taxon>Eukaryota</taxon>
        <taxon>Viridiplantae</taxon>
        <taxon>Streptophyta</taxon>
        <taxon>Embryophyta</taxon>
        <taxon>Tracheophyta</taxon>
        <taxon>Spermatophyta</taxon>
        <taxon>Magnoliopsida</taxon>
        <taxon>eudicotyledons</taxon>
        <taxon>Gunneridae</taxon>
        <taxon>Pentapetalae</taxon>
        <taxon>rosids</taxon>
        <taxon>fabids</taxon>
        <taxon>Rosales</taxon>
        <taxon>Rosaceae</taxon>
        <taxon>Amygdaloideae</taxon>
        <taxon>Amygdaleae</taxon>
        <taxon>Prunus</taxon>
    </lineage>
</organism>
<gene>
    <name evidence="2" type="ORF">L3X38_021429</name>
</gene>
<name>A0AAD4VVC5_PRUDU</name>
<comment type="caution">
    <text evidence="2">The sequence shown here is derived from an EMBL/GenBank/DDBJ whole genome shotgun (WGS) entry which is preliminary data.</text>
</comment>
<dbReference type="Proteomes" id="UP001054821">
    <property type="component" value="Chromosome 4"/>
</dbReference>
<dbReference type="PANTHER" id="PTHR22835:SF683">
    <property type="entry name" value="OS05G0506800 PROTEIN"/>
    <property type="match status" value="1"/>
</dbReference>
<comment type="similarity">
    <text evidence="1">Belongs to the 'GDSL' lipolytic enzyme family.</text>
</comment>